<dbReference type="SMART" id="SM00382">
    <property type="entry name" value="AAA"/>
    <property type="match status" value="1"/>
</dbReference>
<dbReference type="InterPro" id="IPR052934">
    <property type="entry name" value="Methyl-DNA_Rec/Restrict_Enz"/>
</dbReference>
<keyword evidence="2" id="KW-0378">Hydrolase</keyword>
<dbReference type="InterPro" id="IPR027417">
    <property type="entry name" value="P-loop_NTPase"/>
</dbReference>
<dbReference type="Pfam" id="PF07728">
    <property type="entry name" value="AAA_5"/>
    <property type="match status" value="1"/>
</dbReference>
<gene>
    <name evidence="2" type="ORF">CKJ80_05285</name>
</gene>
<dbReference type="InterPro" id="IPR003593">
    <property type="entry name" value="AAA+_ATPase"/>
</dbReference>
<comment type="caution">
    <text evidence="2">The sequence shown here is derived from an EMBL/GenBank/DDBJ whole genome shotgun (WGS) entry which is preliminary data.</text>
</comment>
<dbReference type="PANTHER" id="PTHR37291">
    <property type="entry name" value="5-METHYLCYTOSINE-SPECIFIC RESTRICTION ENZYME B"/>
    <property type="match status" value="1"/>
</dbReference>
<accession>A0AB36RKP6</accession>
<dbReference type="CDD" id="cd00009">
    <property type="entry name" value="AAA"/>
    <property type="match status" value="1"/>
</dbReference>
<dbReference type="RefSeq" id="WP_095555016.1">
    <property type="nucleotide sequence ID" value="NZ_NSGP01000005.1"/>
</dbReference>
<proteinExistence type="predicted"/>
<name>A0AB36RKP6_9CORY</name>
<dbReference type="PANTHER" id="PTHR37291:SF1">
    <property type="entry name" value="TYPE IV METHYL-DIRECTED RESTRICTION ENZYME ECOKMCRB SUBUNIT"/>
    <property type="match status" value="1"/>
</dbReference>
<feature type="domain" description="AAA+ ATPase" evidence="1">
    <location>
        <begin position="474"/>
        <end position="634"/>
    </location>
</feature>
<dbReference type="EMBL" id="NSGP01000005">
    <property type="protein sequence ID" value="PAT10784.1"/>
    <property type="molecule type" value="Genomic_DNA"/>
</dbReference>
<keyword evidence="2" id="KW-0540">Nuclease</keyword>
<organism evidence="2 3">
    <name type="scientific">Corynebacterium hadale</name>
    <dbReference type="NCBI Taxonomy" id="2026255"/>
    <lineage>
        <taxon>Bacteria</taxon>
        <taxon>Bacillati</taxon>
        <taxon>Actinomycetota</taxon>
        <taxon>Actinomycetes</taxon>
        <taxon>Mycobacteriales</taxon>
        <taxon>Corynebacteriaceae</taxon>
        <taxon>Corynebacterium</taxon>
    </lineage>
</organism>
<dbReference type="AlphaFoldDB" id="A0AB36RKP6"/>
<reference evidence="2 3" key="1">
    <citation type="submission" date="2017-08" db="EMBL/GenBank/DDBJ databases">
        <title>Whole genome sequences of 6 clinical strains closest to Corynebacterium imitans.</title>
        <authorList>
            <person name="Bernier A.-M."/>
            <person name="Burdz T."/>
            <person name="Bernard K."/>
        </authorList>
    </citation>
    <scope>NUCLEOTIDE SEQUENCE [LARGE SCALE GENOMIC DNA]</scope>
    <source>
        <strain evidence="2 3">NML92-0415</strain>
    </source>
</reference>
<dbReference type="Proteomes" id="UP000218041">
    <property type="component" value="Unassembled WGS sequence"/>
</dbReference>
<dbReference type="SUPFAM" id="SSF52540">
    <property type="entry name" value="P-loop containing nucleoside triphosphate hydrolases"/>
    <property type="match status" value="1"/>
</dbReference>
<evidence type="ECO:0000313" key="2">
    <source>
        <dbReference type="EMBL" id="PAT10784.1"/>
    </source>
</evidence>
<protein>
    <submittedName>
        <fullName evidence="2">Restriction endonuclease</fullName>
    </submittedName>
</protein>
<dbReference type="Gene3D" id="3.40.50.300">
    <property type="entry name" value="P-loop containing nucleotide triphosphate hydrolases"/>
    <property type="match status" value="1"/>
</dbReference>
<evidence type="ECO:0000259" key="1">
    <source>
        <dbReference type="SMART" id="SM00382"/>
    </source>
</evidence>
<dbReference type="GO" id="GO:0016887">
    <property type="term" value="F:ATP hydrolysis activity"/>
    <property type="evidence" value="ECO:0007669"/>
    <property type="project" value="InterPro"/>
</dbReference>
<evidence type="ECO:0000313" key="3">
    <source>
        <dbReference type="Proteomes" id="UP000218041"/>
    </source>
</evidence>
<dbReference type="InterPro" id="IPR011704">
    <property type="entry name" value="ATPase_dyneun-rel_AAA"/>
</dbReference>
<keyword evidence="2" id="KW-0255">Endonuclease</keyword>
<sequence>MTSTLLRSRPQYDLRLARSVAPIFEHMLGDAHSFLAPELTIWTSEAAEELRHRIEDNPMLGKLDQWSKLEDQLAGAPHEVIVLAAELVLLRDHPERTLTADTRVKHLTRLLRLTDIQDLPAPAKQLFEQREPSGFKGGQGYHGSLWKQLIWMAKFVVHLRSQNSSTREAAHADAWEFQRLMLDIDEDTSGARNALQFLAFPEAFEPISSNPMKAKIRHGFANRITPTPGDDPAAVDRDLLAIREVLANEHDEPFHFWSAGIVEHWNPSAKLTPRPEPEETESQETRGVHYWAFAPGTNASNWEAQRREGVMALNWSSLGDFGQYTSREEIREALDTEGTGKAAPNDTLAVWEFQHCMEPGDIVYARRGRTELVGRGVVVGAPEFHTERTQFRNTRAVKWTDTGSWEAPSAFAMKTLTDITRYDERVEALEAIFDTSPAIEQPVAAAREYTRNDFLRDVFLSEERFDRLSSLLQRKKNVILAGPPGVGKTYAARQLAYALMGSTDDTRISMVQFHQSYSYEDFVIGYRPTESGSFTLQYGPFYEFCERAREDLDRDYFFLIDEINRGNISKIFGELLMLLESSKRGRSLRLLYGKERFSVPPNIYVIGMMNTADKSLALLDYALRRRFGFFDLPPAFESTQFQKYLEQQNSPQLIELVAQLESLNDAITADPALGRGFAIGHSFVMAADSALEHNLWLESVVEDELIPLLNEYWFDQPELALAWSDALRGAIDG</sequence>
<dbReference type="GO" id="GO:0005524">
    <property type="term" value="F:ATP binding"/>
    <property type="evidence" value="ECO:0007669"/>
    <property type="project" value="InterPro"/>
</dbReference>
<dbReference type="GO" id="GO:0004519">
    <property type="term" value="F:endonuclease activity"/>
    <property type="evidence" value="ECO:0007669"/>
    <property type="project" value="UniProtKB-KW"/>
</dbReference>